<accession>A0A8X6U4M6</accession>
<feature type="domain" description="Integrase zinc-binding" evidence="2">
    <location>
        <begin position="50"/>
        <end position="105"/>
    </location>
</feature>
<proteinExistence type="predicted"/>
<dbReference type="Proteomes" id="UP000887013">
    <property type="component" value="Unassembled WGS sequence"/>
</dbReference>
<organism evidence="3 4">
    <name type="scientific">Nephila pilipes</name>
    <name type="common">Giant wood spider</name>
    <name type="synonym">Nephila maculata</name>
    <dbReference type="NCBI Taxonomy" id="299642"/>
    <lineage>
        <taxon>Eukaryota</taxon>
        <taxon>Metazoa</taxon>
        <taxon>Ecdysozoa</taxon>
        <taxon>Arthropoda</taxon>
        <taxon>Chelicerata</taxon>
        <taxon>Arachnida</taxon>
        <taxon>Araneae</taxon>
        <taxon>Araneomorphae</taxon>
        <taxon>Entelegynae</taxon>
        <taxon>Araneoidea</taxon>
        <taxon>Nephilidae</taxon>
        <taxon>Nephila</taxon>
    </lineage>
</organism>
<protein>
    <submittedName>
        <fullName evidence="3">Transposon Ty3-I Gag-Pol polyprotein</fullName>
    </submittedName>
</protein>
<dbReference type="InterPro" id="IPR041588">
    <property type="entry name" value="Integrase_H2C2"/>
</dbReference>
<evidence type="ECO:0000313" key="3">
    <source>
        <dbReference type="EMBL" id="GFT91051.1"/>
    </source>
</evidence>
<reference evidence="3" key="1">
    <citation type="submission" date="2020-08" db="EMBL/GenBank/DDBJ databases">
        <title>Multicomponent nature underlies the extraordinary mechanical properties of spider dragline silk.</title>
        <authorList>
            <person name="Kono N."/>
            <person name="Nakamura H."/>
            <person name="Mori M."/>
            <person name="Yoshida Y."/>
            <person name="Ohtoshi R."/>
            <person name="Malay A.D."/>
            <person name="Moran D.A.P."/>
            <person name="Tomita M."/>
            <person name="Numata K."/>
            <person name="Arakawa K."/>
        </authorList>
    </citation>
    <scope>NUCLEOTIDE SEQUENCE</scope>
</reference>
<feature type="compositionally biased region" description="Basic and acidic residues" evidence="1">
    <location>
        <begin position="163"/>
        <end position="175"/>
    </location>
</feature>
<evidence type="ECO:0000313" key="4">
    <source>
        <dbReference type="Proteomes" id="UP000887013"/>
    </source>
</evidence>
<sequence>MAEEQQKDSQLQDILADFCSTSLVLQPLPMGQSSITLHCDVSTDSIRPFVPEFFRREISNNLHALSYPGIRASLKLVAERYVWPSMRQDVTLWARTCLQCQHAKVSAYKKRYRNNRVTKISIRARTLKVSPTLVGDYLWRSCFATVVEGYKKGESKQSAGLMSEKETKRSLREGENCQSELPLLR</sequence>
<dbReference type="EMBL" id="BMAW01074179">
    <property type="protein sequence ID" value="GFT91051.1"/>
    <property type="molecule type" value="Genomic_DNA"/>
</dbReference>
<keyword evidence="4" id="KW-1185">Reference proteome</keyword>
<dbReference type="AlphaFoldDB" id="A0A8X6U4M6"/>
<comment type="caution">
    <text evidence="3">The sequence shown here is derived from an EMBL/GenBank/DDBJ whole genome shotgun (WGS) entry which is preliminary data.</text>
</comment>
<name>A0A8X6U4M6_NEPPI</name>
<gene>
    <name evidence="3" type="primary">TY3B-I_882</name>
    <name evidence="3" type="ORF">NPIL_15791</name>
</gene>
<evidence type="ECO:0000256" key="1">
    <source>
        <dbReference type="SAM" id="MobiDB-lite"/>
    </source>
</evidence>
<feature type="region of interest" description="Disordered" evidence="1">
    <location>
        <begin position="157"/>
        <end position="185"/>
    </location>
</feature>
<dbReference type="Gene3D" id="1.10.340.70">
    <property type="match status" value="1"/>
</dbReference>
<dbReference type="Pfam" id="PF17921">
    <property type="entry name" value="Integrase_H2C2"/>
    <property type="match status" value="1"/>
</dbReference>
<evidence type="ECO:0000259" key="2">
    <source>
        <dbReference type="Pfam" id="PF17921"/>
    </source>
</evidence>